<dbReference type="AlphaFoldDB" id="A0A3E2GYZ2"/>
<evidence type="ECO:0000313" key="10">
    <source>
        <dbReference type="EMBL" id="RFU26356.1"/>
    </source>
</evidence>
<feature type="transmembrane region" description="Helical" evidence="8">
    <location>
        <begin position="444"/>
        <end position="465"/>
    </location>
</feature>
<keyword evidence="5 8" id="KW-1133">Transmembrane helix</keyword>
<dbReference type="NCBIfam" id="TIGR00879">
    <property type="entry name" value="SP"/>
    <property type="match status" value="1"/>
</dbReference>
<name>A0A3E2GYZ2_SCYLI</name>
<dbReference type="PROSITE" id="PS00217">
    <property type="entry name" value="SUGAR_TRANSPORT_2"/>
    <property type="match status" value="1"/>
</dbReference>
<dbReference type="GO" id="GO:0005351">
    <property type="term" value="F:carbohydrate:proton symporter activity"/>
    <property type="evidence" value="ECO:0007669"/>
    <property type="project" value="TreeGrafter"/>
</dbReference>
<proteinExistence type="inferred from homology"/>
<protein>
    <recommendedName>
        <fullName evidence="9">Major facilitator superfamily (MFS) profile domain-containing protein</fullName>
    </recommendedName>
</protein>
<feature type="domain" description="Major facilitator superfamily (MFS) profile" evidence="9">
    <location>
        <begin position="59"/>
        <end position="500"/>
    </location>
</feature>
<comment type="similarity">
    <text evidence="2 7">Belongs to the major facilitator superfamily. Sugar transporter (TC 2.A.1.1) family.</text>
</comment>
<dbReference type="PROSITE" id="PS50850">
    <property type="entry name" value="MFS"/>
    <property type="match status" value="1"/>
</dbReference>
<comment type="subcellular location">
    <subcellularLocation>
        <location evidence="1">Membrane</location>
        <topology evidence="1">Multi-pass membrane protein</topology>
    </subcellularLocation>
</comment>
<dbReference type="InterPro" id="IPR005829">
    <property type="entry name" value="Sugar_transporter_CS"/>
</dbReference>
<feature type="transmembrane region" description="Helical" evidence="8">
    <location>
        <begin position="56"/>
        <end position="83"/>
    </location>
</feature>
<feature type="transmembrane region" description="Helical" evidence="8">
    <location>
        <begin position="232"/>
        <end position="253"/>
    </location>
</feature>
<feature type="non-terminal residue" evidence="10">
    <location>
        <position position="1"/>
    </location>
</feature>
<keyword evidence="11" id="KW-1185">Reference proteome</keyword>
<evidence type="ECO:0000256" key="8">
    <source>
        <dbReference type="SAM" id="Phobius"/>
    </source>
</evidence>
<dbReference type="GO" id="GO:0016020">
    <property type="term" value="C:membrane"/>
    <property type="evidence" value="ECO:0007669"/>
    <property type="project" value="UniProtKB-SubCell"/>
</dbReference>
<evidence type="ECO:0000259" key="9">
    <source>
        <dbReference type="PROSITE" id="PS50850"/>
    </source>
</evidence>
<feature type="transmembrane region" description="Helical" evidence="8">
    <location>
        <begin position="477"/>
        <end position="494"/>
    </location>
</feature>
<gene>
    <name evidence="10" type="ORF">B7463_g9986</name>
</gene>
<dbReference type="OrthoDB" id="6612291at2759"/>
<evidence type="ECO:0000256" key="2">
    <source>
        <dbReference type="ARBA" id="ARBA00010992"/>
    </source>
</evidence>
<reference evidence="10 11" key="1">
    <citation type="submission" date="2018-05" db="EMBL/GenBank/DDBJ databases">
        <title>Draft genome sequence of Scytalidium lignicola DSM 105466, a ubiquitous saprotrophic fungus.</title>
        <authorList>
            <person name="Buettner E."/>
            <person name="Gebauer A.M."/>
            <person name="Hofrichter M."/>
            <person name="Liers C."/>
            <person name="Kellner H."/>
        </authorList>
    </citation>
    <scope>NUCLEOTIDE SEQUENCE [LARGE SCALE GENOMIC DNA]</scope>
    <source>
        <strain evidence="10 11">DSM 105466</strain>
    </source>
</reference>
<feature type="transmembrane region" description="Helical" evidence="8">
    <location>
        <begin position="414"/>
        <end position="432"/>
    </location>
</feature>
<feature type="non-terminal residue" evidence="10">
    <location>
        <position position="538"/>
    </location>
</feature>
<evidence type="ECO:0000256" key="5">
    <source>
        <dbReference type="ARBA" id="ARBA00022989"/>
    </source>
</evidence>
<organism evidence="10 11">
    <name type="scientific">Scytalidium lignicola</name>
    <name type="common">Hyphomycete</name>
    <dbReference type="NCBI Taxonomy" id="5539"/>
    <lineage>
        <taxon>Eukaryota</taxon>
        <taxon>Fungi</taxon>
        <taxon>Dikarya</taxon>
        <taxon>Ascomycota</taxon>
        <taxon>Pezizomycotina</taxon>
        <taxon>Leotiomycetes</taxon>
        <taxon>Leotiomycetes incertae sedis</taxon>
        <taxon>Scytalidium</taxon>
    </lineage>
</organism>
<accession>A0A3E2GYZ2</accession>
<evidence type="ECO:0000256" key="3">
    <source>
        <dbReference type="ARBA" id="ARBA00022448"/>
    </source>
</evidence>
<feature type="transmembrane region" description="Helical" evidence="8">
    <location>
        <begin position="164"/>
        <end position="181"/>
    </location>
</feature>
<evidence type="ECO:0000256" key="1">
    <source>
        <dbReference type="ARBA" id="ARBA00004141"/>
    </source>
</evidence>
<dbReference type="OMA" id="EHELGFW"/>
<keyword evidence="3 7" id="KW-0813">Transport</keyword>
<dbReference type="EMBL" id="NCSJ02000267">
    <property type="protein sequence ID" value="RFU26356.1"/>
    <property type="molecule type" value="Genomic_DNA"/>
</dbReference>
<dbReference type="InterPro" id="IPR003663">
    <property type="entry name" value="Sugar/inositol_transpt"/>
</dbReference>
<feature type="transmembrane region" description="Helical" evidence="8">
    <location>
        <begin position="193"/>
        <end position="212"/>
    </location>
</feature>
<evidence type="ECO:0000256" key="4">
    <source>
        <dbReference type="ARBA" id="ARBA00022692"/>
    </source>
</evidence>
<dbReference type="PANTHER" id="PTHR48022:SF83">
    <property type="entry name" value="MAJOR FACILITATOR SUPERFAMILY (MFS) PROFILE DOMAIN-CONTAINING PROTEIN"/>
    <property type="match status" value="1"/>
</dbReference>
<evidence type="ECO:0000256" key="6">
    <source>
        <dbReference type="ARBA" id="ARBA00023136"/>
    </source>
</evidence>
<dbReference type="FunFam" id="1.20.1250.20:FF:000078">
    <property type="entry name" value="MFS maltose transporter, putative"/>
    <property type="match status" value="1"/>
</dbReference>
<keyword evidence="6 8" id="KW-0472">Membrane</keyword>
<dbReference type="InterPro" id="IPR005828">
    <property type="entry name" value="MFS_sugar_transport-like"/>
</dbReference>
<dbReference type="SUPFAM" id="SSF103473">
    <property type="entry name" value="MFS general substrate transporter"/>
    <property type="match status" value="1"/>
</dbReference>
<dbReference type="Pfam" id="PF00083">
    <property type="entry name" value="Sugar_tr"/>
    <property type="match status" value="1"/>
</dbReference>
<dbReference type="Proteomes" id="UP000258309">
    <property type="component" value="Unassembled WGS sequence"/>
</dbReference>
<dbReference type="PANTHER" id="PTHR48022">
    <property type="entry name" value="PLASTIDIC GLUCOSE TRANSPORTER 4"/>
    <property type="match status" value="1"/>
</dbReference>
<dbReference type="InterPro" id="IPR036259">
    <property type="entry name" value="MFS_trans_sf"/>
</dbReference>
<sequence>MEAKQHVKMDVEREVRYDNKHDIMKGTLLEIDATRDITTTEHELGFWKAVRQYPTAVFWAMFFCIAVIMAGFDAQIITSFYALPAFQQRFGYKFKGEYIISAPWQIGLGMGNPIGQILGAIASGWPLEKFGRRKTLAVCCFWSIGFVFVQFFSTSIGMLCAGEVLGGLAYGFYVVVAPVYASEVCPLALRGVLTASVNLAFVIGQFIGQGLAAGVEGRLDEWAYKIPFAIQWIWPVVLLVGLPFAPESPYWLVRQNRSDEARKALERLSSSTDKPDIEGILVMIEQTNRLEQELESATSYLDCFRGVNWKRTEISIMVYLIQVIGGNPLIGYANFFFEQAGLNPADAFDMGVGNTALGFVGTCLSWPLMSFMGRRTIYNTGLFVMTGILFIIGFLDFGRSNSGAVWAQATLMDIWTFIYQMSVGPICFVIISEVSATRLRSKTIAITTAVQATATIVFTIAMPYMLNSDESNWRGKAGYLFGGVSLVCCIWCWLRIPETRRRTYEELDILFERKVPSRQFAKYDLVHRQHGEHQGDDV</sequence>
<feature type="transmembrane region" description="Helical" evidence="8">
    <location>
        <begin position="347"/>
        <end position="369"/>
    </location>
</feature>
<evidence type="ECO:0000256" key="7">
    <source>
        <dbReference type="RuleBase" id="RU003346"/>
    </source>
</evidence>
<dbReference type="InterPro" id="IPR050360">
    <property type="entry name" value="MFS_Sugar_Transporters"/>
</dbReference>
<feature type="transmembrane region" description="Helical" evidence="8">
    <location>
        <begin position="135"/>
        <end position="152"/>
    </location>
</feature>
<evidence type="ECO:0000313" key="11">
    <source>
        <dbReference type="Proteomes" id="UP000258309"/>
    </source>
</evidence>
<feature type="transmembrane region" description="Helical" evidence="8">
    <location>
        <begin position="314"/>
        <end position="335"/>
    </location>
</feature>
<comment type="caution">
    <text evidence="10">The sequence shown here is derived from an EMBL/GenBank/DDBJ whole genome shotgun (WGS) entry which is preliminary data.</text>
</comment>
<feature type="transmembrane region" description="Helical" evidence="8">
    <location>
        <begin position="376"/>
        <end position="394"/>
    </location>
</feature>
<keyword evidence="4 8" id="KW-0812">Transmembrane</keyword>
<dbReference type="InterPro" id="IPR020846">
    <property type="entry name" value="MFS_dom"/>
</dbReference>
<dbReference type="Gene3D" id="1.20.1250.20">
    <property type="entry name" value="MFS general substrate transporter like domains"/>
    <property type="match status" value="1"/>
</dbReference>